<proteinExistence type="predicted"/>
<gene>
    <name evidence="1" type="ORF">ACFO0P_15955</name>
</gene>
<evidence type="ECO:0000313" key="1">
    <source>
        <dbReference type="EMBL" id="MFC4455272.1"/>
    </source>
</evidence>
<evidence type="ECO:0000313" key="2">
    <source>
        <dbReference type="Proteomes" id="UP001595939"/>
    </source>
</evidence>
<keyword evidence="2" id="KW-1185">Reference proteome</keyword>
<protein>
    <submittedName>
        <fullName evidence="1">Uncharacterized protein</fullName>
    </submittedName>
</protein>
<dbReference type="EMBL" id="JBHSEG010000008">
    <property type="protein sequence ID" value="MFC4455272.1"/>
    <property type="molecule type" value="Genomic_DNA"/>
</dbReference>
<sequence length="122" mass="14183">MAQRPISVNRNWLPNLWGFVAADEGKWLGVNLNNDQGFRAFVDEGLVPPFEALPFRQQHRLKETFRFALTQFDDDELVYAFESSQLPLARPHGDVRAFYVRLWHAMFGSDLHFHRPPAICRG</sequence>
<reference evidence="2" key="1">
    <citation type="journal article" date="2019" name="Int. J. Syst. Evol. Microbiol.">
        <title>The Global Catalogue of Microorganisms (GCM) 10K type strain sequencing project: providing services to taxonomists for standard genome sequencing and annotation.</title>
        <authorList>
            <consortium name="The Broad Institute Genomics Platform"/>
            <consortium name="The Broad Institute Genome Sequencing Center for Infectious Disease"/>
            <person name="Wu L."/>
            <person name="Ma J."/>
        </authorList>
    </citation>
    <scope>NUCLEOTIDE SEQUENCE [LARGE SCALE GENOMIC DNA]</scope>
    <source>
        <strain evidence="2">CCUG 39970</strain>
    </source>
</reference>
<comment type="caution">
    <text evidence="1">The sequence shown here is derived from an EMBL/GenBank/DDBJ whole genome shotgun (WGS) entry which is preliminary data.</text>
</comment>
<dbReference type="RefSeq" id="WP_380129985.1">
    <property type="nucleotide sequence ID" value="NZ_JBHSEG010000008.1"/>
</dbReference>
<dbReference type="Proteomes" id="UP001595939">
    <property type="component" value="Unassembled WGS sequence"/>
</dbReference>
<accession>A0ABV8YBD6</accession>
<organism evidence="1 2">
    <name type="scientific">Deinococcus sonorensis</name>
    <dbReference type="NCBI Taxonomy" id="309891"/>
    <lineage>
        <taxon>Bacteria</taxon>
        <taxon>Thermotogati</taxon>
        <taxon>Deinococcota</taxon>
        <taxon>Deinococci</taxon>
        <taxon>Deinococcales</taxon>
        <taxon>Deinococcaceae</taxon>
        <taxon>Deinococcus</taxon>
    </lineage>
</organism>
<name>A0ABV8YBD6_9DEIO</name>